<dbReference type="CDD" id="cd02440">
    <property type="entry name" value="AdoMet_MTases"/>
    <property type="match status" value="1"/>
</dbReference>
<dbReference type="EMBL" id="JACQMJ010000008">
    <property type="protein sequence ID" value="MBI4132362.1"/>
    <property type="molecule type" value="Genomic_DNA"/>
</dbReference>
<keyword evidence="2" id="KW-0808">Transferase</keyword>
<dbReference type="InterPro" id="IPR029063">
    <property type="entry name" value="SAM-dependent_MTases_sf"/>
</dbReference>
<dbReference type="AlphaFoldDB" id="A0A932YVS7"/>
<reference evidence="5" key="1">
    <citation type="submission" date="2020-07" db="EMBL/GenBank/DDBJ databases">
        <title>Huge and variable diversity of episymbiotic CPR bacteria and DPANN archaea in groundwater ecosystems.</title>
        <authorList>
            <person name="He C.Y."/>
            <person name="Keren R."/>
            <person name="Whittaker M."/>
            <person name="Farag I.F."/>
            <person name="Doudna J."/>
            <person name="Cate J.H.D."/>
            <person name="Banfield J.F."/>
        </authorList>
    </citation>
    <scope>NUCLEOTIDE SEQUENCE</scope>
    <source>
        <strain evidence="5">NC_groundwater_1226_Ag_S-0.1um_59_124</strain>
    </source>
</reference>
<dbReference type="SUPFAM" id="SSF53335">
    <property type="entry name" value="S-adenosyl-L-methionine-dependent methyltransferases"/>
    <property type="match status" value="1"/>
</dbReference>
<dbReference type="PANTHER" id="PTHR43464:SF19">
    <property type="entry name" value="UBIQUINONE BIOSYNTHESIS O-METHYLTRANSFERASE, MITOCHONDRIAL"/>
    <property type="match status" value="1"/>
</dbReference>
<dbReference type="Gene3D" id="3.40.50.150">
    <property type="entry name" value="Vaccinia Virus protein VP39"/>
    <property type="match status" value="1"/>
</dbReference>
<name>A0A932YVS7_9BACT</name>
<accession>A0A932YVS7</accession>
<organism evidence="5 6">
    <name type="scientific">Candidatus Sungiibacteriota bacterium</name>
    <dbReference type="NCBI Taxonomy" id="2750080"/>
    <lineage>
        <taxon>Bacteria</taxon>
        <taxon>Candidatus Sungiibacteriota</taxon>
    </lineage>
</organism>
<dbReference type="InterPro" id="IPR013216">
    <property type="entry name" value="Methyltransf_11"/>
</dbReference>
<keyword evidence="3" id="KW-0949">S-adenosyl-L-methionine</keyword>
<evidence type="ECO:0000313" key="5">
    <source>
        <dbReference type="EMBL" id="MBI4132362.1"/>
    </source>
</evidence>
<evidence type="ECO:0000256" key="1">
    <source>
        <dbReference type="ARBA" id="ARBA00022603"/>
    </source>
</evidence>
<evidence type="ECO:0000259" key="4">
    <source>
        <dbReference type="Pfam" id="PF08241"/>
    </source>
</evidence>
<protein>
    <submittedName>
        <fullName evidence="5">Class I SAM-dependent methyltransferase</fullName>
    </submittedName>
</protein>
<dbReference type="Pfam" id="PF08241">
    <property type="entry name" value="Methyltransf_11"/>
    <property type="match status" value="1"/>
</dbReference>
<dbReference type="GO" id="GO:0032259">
    <property type="term" value="P:methylation"/>
    <property type="evidence" value="ECO:0007669"/>
    <property type="project" value="UniProtKB-KW"/>
</dbReference>
<keyword evidence="1 5" id="KW-0489">Methyltransferase</keyword>
<proteinExistence type="predicted"/>
<comment type="caution">
    <text evidence="5">The sequence shown here is derived from an EMBL/GenBank/DDBJ whole genome shotgun (WGS) entry which is preliminary data.</text>
</comment>
<feature type="domain" description="Methyltransferase type 11" evidence="4">
    <location>
        <begin position="66"/>
        <end position="163"/>
    </location>
</feature>
<sequence length="253" mass="29683">MELKDVQKNWHRFGQIDPFYFILTDKNRKGRKWREEEFFETGVREIDGVLAAARSRGVQIHFNRALDFGCGVGRLTQRLADYFGEVYGVDIAPSMLELAARYNRHGSRCRFLLNRDDDLSIFADGMFDFIYSSITLQHLEPRYAKSYIKEFLRVLKPDGLLVFQMASEPTPLLQERAHPWRQRLKAVLPAPLKRGYYRWRYHYRPVLEMHGIARGELIDYIAGHGGNVIDAEEGDASGKKWRSFRYFVIRSRL</sequence>
<dbReference type="GO" id="GO:0008757">
    <property type="term" value="F:S-adenosylmethionine-dependent methyltransferase activity"/>
    <property type="evidence" value="ECO:0007669"/>
    <property type="project" value="InterPro"/>
</dbReference>
<dbReference type="PANTHER" id="PTHR43464">
    <property type="entry name" value="METHYLTRANSFERASE"/>
    <property type="match status" value="1"/>
</dbReference>
<evidence type="ECO:0000256" key="2">
    <source>
        <dbReference type="ARBA" id="ARBA00022679"/>
    </source>
</evidence>
<dbReference type="Proteomes" id="UP000704960">
    <property type="component" value="Unassembled WGS sequence"/>
</dbReference>
<gene>
    <name evidence="5" type="ORF">HY474_01885</name>
</gene>
<evidence type="ECO:0000256" key="3">
    <source>
        <dbReference type="ARBA" id="ARBA00022691"/>
    </source>
</evidence>
<evidence type="ECO:0000313" key="6">
    <source>
        <dbReference type="Proteomes" id="UP000704960"/>
    </source>
</evidence>